<organism evidence="1">
    <name type="scientific">marine metagenome</name>
    <dbReference type="NCBI Taxonomy" id="408172"/>
    <lineage>
        <taxon>unclassified sequences</taxon>
        <taxon>metagenomes</taxon>
        <taxon>ecological metagenomes</taxon>
    </lineage>
</organism>
<dbReference type="EMBL" id="UINC01199129">
    <property type="protein sequence ID" value="SVE17408.1"/>
    <property type="molecule type" value="Genomic_DNA"/>
</dbReference>
<feature type="non-terminal residue" evidence="1">
    <location>
        <position position="1"/>
    </location>
</feature>
<gene>
    <name evidence="1" type="ORF">METZ01_LOCUS470262</name>
</gene>
<accession>A0A383BDA1</accession>
<sequence length="232" mass="27925">AISYYKNGEIKEYKNYIFNKIYSDFAQKNFIDGEYKLNYIDGQPCIRGKYDKGSFVGDWERYHVNGQHESKYFIMLSNKETKIKTSLFNIDGTKIYSGSVSIKLIEKEGKEYRRINFSTKHCELLKSDWTKYVTNIYVQCFISYGPPLSIDAEHFHKINEFKDRDPDDVDYMDDDYREEWEKEEERKLYSISTDILDYHMYSGYRYDPKNYRFIDKNFPYPKINQKISTLTL</sequence>
<reference evidence="1" key="1">
    <citation type="submission" date="2018-05" db="EMBL/GenBank/DDBJ databases">
        <authorList>
            <person name="Lanie J.A."/>
            <person name="Ng W.-L."/>
            <person name="Kazmierczak K.M."/>
            <person name="Andrzejewski T.M."/>
            <person name="Davidsen T.M."/>
            <person name="Wayne K.J."/>
            <person name="Tettelin H."/>
            <person name="Glass J.I."/>
            <person name="Rusch D."/>
            <person name="Podicherti R."/>
            <person name="Tsui H.-C.T."/>
            <person name="Winkler M.E."/>
        </authorList>
    </citation>
    <scope>NUCLEOTIDE SEQUENCE</scope>
</reference>
<proteinExistence type="predicted"/>
<protein>
    <submittedName>
        <fullName evidence="1">Uncharacterized protein</fullName>
    </submittedName>
</protein>
<name>A0A383BDA1_9ZZZZ</name>
<dbReference type="AlphaFoldDB" id="A0A383BDA1"/>
<evidence type="ECO:0000313" key="1">
    <source>
        <dbReference type="EMBL" id="SVE17408.1"/>
    </source>
</evidence>